<keyword evidence="2" id="KW-0677">Repeat</keyword>
<evidence type="ECO:0000256" key="2">
    <source>
        <dbReference type="ARBA" id="ARBA00022737"/>
    </source>
</evidence>
<dbReference type="FunFam" id="1.25.40.10:FF:000158">
    <property type="entry name" value="pentatricopeptide repeat-containing protein At2g33680"/>
    <property type="match status" value="1"/>
</dbReference>
<dbReference type="InterPro" id="IPR046849">
    <property type="entry name" value="E2_motif"/>
</dbReference>
<keyword evidence="6" id="KW-1185">Reference proteome</keyword>
<dbReference type="NCBIfam" id="TIGR00756">
    <property type="entry name" value="PPR"/>
    <property type="match status" value="5"/>
</dbReference>
<dbReference type="Gene3D" id="1.25.40.10">
    <property type="entry name" value="Tetratricopeptide repeat domain"/>
    <property type="match status" value="4"/>
</dbReference>
<evidence type="ECO:0000313" key="5">
    <source>
        <dbReference type="EMBL" id="EPS58257.1"/>
    </source>
</evidence>
<feature type="repeat" description="PPR" evidence="3">
    <location>
        <begin position="304"/>
        <end position="334"/>
    </location>
</feature>
<dbReference type="InterPro" id="IPR046960">
    <property type="entry name" value="PPR_At4g14850-like_plant"/>
</dbReference>
<dbReference type="GO" id="GO:0009451">
    <property type="term" value="P:RNA modification"/>
    <property type="evidence" value="ECO:0007669"/>
    <property type="project" value="InterPro"/>
</dbReference>
<gene>
    <name evidence="5" type="ORF">M569_16559</name>
</gene>
<dbReference type="Pfam" id="PF14432">
    <property type="entry name" value="DYW_deaminase"/>
    <property type="match status" value="1"/>
</dbReference>
<reference evidence="5 6" key="1">
    <citation type="journal article" date="2013" name="BMC Genomics">
        <title>The miniature genome of a carnivorous plant Genlisea aurea contains a low number of genes and short non-coding sequences.</title>
        <authorList>
            <person name="Leushkin E.V."/>
            <person name="Sutormin R.A."/>
            <person name="Nabieva E.R."/>
            <person name="Penin A.A."/>
            <person name="Kondrashov A.S."/>
            <person name="Logacheva M.D."/>
        </authorList>
    </citation>
    <scope>NUCLEOTIDE SEQUENCE [LARGE SCALE GENOMIC DNA]</scope>
</reference>
<dbReference type="GO" id="GO:0008270">
    <property type="term" value="F:zinc ion binding"/>
    <property type="evidence" value="ECO:0007669"/>
    <property type="project" value="InterPro"/>
</dbReference>
<dbReference type="EMBL" id="AUSU01009387">
    <property type="protein sequence ID" value="EPS58257.1"/>
    <property type="molecule type" value="Genomic_DNA"/>
</dbReference>
<dbReference type="OrthoDB" id="745501at2759"/>
<dbReference type="AlphaFoldDB" id="S8DFU9"/>
<sequence length="846" mass="94020">MAGIIQYGGGATVFASVDNRRSRLRTTSNLLSRPPSNGDLSRLLKLSIEYGDVNFCKAVHASILRGEEDDIRLQNSLVTAYLRLGRVNDAESVFDSIPCPDVVSHTAMISAFAKSHREDGAVRLFFEMRDAGVGPNGFTLVAMLTACSGLGDLELGTQIHAMSVKTGHLDSTHVSNTLMRLYAEWDCLDSAFKLFDEMPNRDISSWNTLISSMVKAEFYDEAFECFIDLLTWEDLRADQFTLSTLIYASGRCFDLKKGSSLHGYSHKLRCESHLSLRNSLIQFYAECGCVEDVEALFNSMPLRDAFTWTQMIKAYSGFGLLDSAIEIFDRAPDKSSIAFNTLLSGLHQNGDGFRALRFFRRMLEDGVAVTDSTLTTVLCSCGCAGDAGFSEQIHGFVLKFNVGGNDRIQAALLDMCTKCGRMEDADKIFDRMPQRRSPVTLTTMVSGYARNLELEKAASLIGQYTFFDEFASASILAVCGDLGFRDLGEQLHCRVLKDGSLRNAGVGNSLISMYSKSGGGGGTEIFDKIFESMPYRDAVSWNCLLSGYVSRRLGDDALNKFDEMQKSGGKPDSITCSLIITAYKYTNSNMAQQCHEFVLSMKSAHGIDPDSNHYASLIGVLGRWGMLERAEKVANTAPFDPGPALLKPLLESCIRHKDPTVGKRTARRILTMDPDEPSTFVLKSNLYSASGRWHCSELVRDEMRARGFRKRPARSWITDRKNGVHSFFARDKSHPETRDIYAALEVLFKEAKKAGYEPDTSFVLQEVEEFQKVDFLMHHSAKIAAAFGLLKKGTAVVRVMKNVRLCGDCHSFLRSASVVCGREIHLRDPSGFHLFRDGQCSCKDRW</sequence>
<evidence type="ECO:0000313" key="6">
    <source>
        <dbReference type="Proteomes" id="UP000015453"/>
    </source>
</evidence>
<dbReference type="Pfam" id="PF13041">
    <property type="entry name" value="PPR_2"/>
    <property type="match status" value="2"/>
</dbReference>
<organism evidence="5 6">
    <name type="scientific">Genlisea aurea</name>
    <dbReference type="NCBI Taxonomy" id="192259"/>
    <lineage>
        <taxon>Eukaryota</taxon>
        <taxon>Viridiplantae</taxon>
        <taxon>Streptophyta</taxon>
        <taxon>Embryophyta</taxon>
        <taxon>Tracheophyta</taxon>
        <taxon>Spermatophyta</taxon>
        <taxon>Magnoliopsida</taxon>
        <taxon>eudicotyledons</taxon>
        <taxon>Gunneridae</taxon>
        <taxon>Pentapetalae</taxon>
        <taxon>asterids</taxon>
        <taxon>lamiids</taxon>
        <taxon>Lamiales</taxon>
        <taxon>Lentibulariaceae</taxon>
        <taxon>Genlisea</taxon>
    </lineage>
</organism>
<proteinExistence type="inferred from homology"/>
<dbReference type="InterPro" id="IPR011990">
    <property type="entry name" value="TPR-like_helical_dom_sf"/>
</dbReference>
<dbReference type="GO" id="GO:0099402">
    <property type="term" value="P:plant organ development"/>
    <property type="evidence" value="ECO:0007669"/>
    <property type="project" value="UniProtKB-ARBA"/>
</dbReference>
<feature type="repeat" description="PPR" evidence="3">
    <location>
        <begin position="335"/>
        <end position="369"/>
    </location>
</feature>
<accession>S8DFU9</accession>
<dbReference type="InterPro" id="IPR032867">
    <property type="entry name" value="DYW_dom"/>
</dbReference>
<dbReference type="InterPro" id="IPR002885">
    <property type="entry name" value="PPR_rpt"/>
</dbReference>
<feature type="repeat" description="PPR" evidence="3">
    <location>
        <begin position="101"/>
        <end position="135"/>
    </location>
</feature>
<feature type="repeat" description="PPR" evidence="3">
    <location>
        <begin position="405"/>
        <end position="439"/>
    </location>
</feature>
<feature type="repeat" description="PPR" evidence="3">
    <location>
        <begin position="537"/>
        <end position="571"/>
    </location>
</feature>
<dbReference type="PANTHER" id="PTHR47926:SF512">
    <property type="entry name" value="REPEAT (PPR) SUPERFAMILY PROTEIN, PUTATIVE-RELATED"/>
    <property type="match status" value="1"/>
</dbReference>
<dbReference type="Pfam" id="PF20430">
    <property type="entry name" value="Eplus_motif"/>
    <property type="match status" value="1"/>
</dbReference>
<dbReference type="GO" id="GO:0003723">
    <property type="term" value="F:RNA binding"/>
    <property type="evidence" value="ECO:0007669"/>
    <property type="project" value="InterPro"/>
</dbReference>
<evidence type="ECO:0000256" key="3">
    <source>
        <dbReference type="PROSITE-ProRule" id="PRU00708"/>
    </source>
</evidence>
<name>S8DFU9_9LAMI</name>
<dbReference type="PROSITE" id="PS51375">
    <property type="entry name" value="PPR"/>
    <property type="match status" value="5"/>
</dbReference>
<dbReference type="PANTHER" id="PTHR47926">
    <property type="entry name" value="PENTATRICOPEPTIDE REPEAT-CONTAINING PROTEIN"/>
    <property type="match status" value="1"/>
</dbReference>
<evidence type="ECO:0000256" key="1">
    <source>
        <dbReference type="ARBA" id="ARBA00006643"/>
    </source>
</evidence>
<dbReference type="Pfam" id="PF20431">
    <property type="entry name" value="E_motif"/>
    <property type="match status" value="1"/>
</dbReference>
<evidence type="ECO:0000259" key="4">
    <source>
        <dbReference type="Pfam" id="PF14432"/>
    </source>
</evidence>
<dbReference type="InterPro" id="IPR046848">
    <property type="entry name" value="E_motif"/>
</dbReference>
<comment type="caution">
    <text evidence="5">The sequence shown here is derived from an EMBL/GenBank/DDBJ whole genome shotgun (WGS) entry which is preliminary data.</text>
</comment>
<protein>
    <recommendedName>
        <fullName evidence="4">DYW domain-containing protein</fullName>
    </recommendedName>
</protein>
<comment type="similarity">
    <text evidence="1">Belongs to the PPR family. PCMP-H subfamily.</text>
</comment>
<dbReference type="Pfam" id="PF01535">
    <property type="entry name" value="PPR"/>
    <property type="match status" value="8"/>
</dbReference>
<dbReference type="Proteomes" id="UP000015453">
    <property type="component" value="Unassembled WGS sequence"/>
</dbReference>
<feature type="domain" description="DYW" evidence="4">
    <location>
        <begin position="755"/>
        <end position="846"/>
    </location>
</feature>